<proteinExistence type="predicted"/>
<sequence length="42" mass="4758">MNLYDQKSNTRFPLPEVFEKGSIDSEQAVNKFSEALGSDYVC</sequence>
<dbReference type="AlphaFoldDB" id="A0AA90ZDS7"/>
<evidence type="ECO:0000313" key="1">
    <source>
        <dbReference type="EMBL" id="MDR6223793.1"/>
    </source>
</evidence>
<dbReference type="EMBL" id="JAVDQI010000012">
    <property type="protein sequence ID" value="MDR6223793.1"/>
    <property type="molecule type" value="Genomic_DNA"/>
</dbReference>
<keyword evidence="2" id="KW-1185">Reference proteome</keyword>
<name>A0AA90ZDS7_9EURY</name>
<reference evidence="1 2" key="1">
    <citation type="submission" date="2023-07" db="EMBL/GenBank/DDBJ databases">
        <title>Genomic Encyclopedia of Type Strains, Phase IV (KMG-IV): sequencing the most valuable type-strain genomes for metagenomic binning, comparative biology and taxonomic classification.</title>
        <authorList>
            <person name="Goeker M."/>
        </authorList>
    </citation>
    <scope>NUCLEOTIDE SEQUENCE [LARGE SCALE GENOMIC DNA]</scope>
    <source>
        <strain evidence="1 2">DSM 17273</strain>
    </source>
</reference>
<accession>A0AA90ZDS7</accession>
<protein>
    <submittedName>
        <fullName evidence="1">Uncharacterized protein</fullName>
    </submittedName>
</protein>
<comment type="caution">
    <text evidence="1">The sequence shown here is derived from an EMBL/GenBank/DDBJ whole genome shotgun (WGS) entry which is preliminary data.</text>
</comment>
<organism evidence="1 2">
    <name type="scientific">Methanococcoides alaskense</name>
    <dbReference type="NCBI Taxonomy" id="325778"/>
    <lineage>
        <taxon>Archaea</taxon>
        <taxon>Methanobacteriati</taxon>
        <taxon>Methanobacteriota</taxon>
        <taxon>Stenosarchaea group</taxon>
        <taxon>Methanomicrobia</taxon>
        <taxon>Methanosarcinales</taxon>
        <taxon>Methanosarcinaceae</taxon>
        <taxon>Methanococcoides</taxon>
    </lineage>
</organism>
<dbReference type="Proteomes" id="UP001185015">
    <property type="component" value="Unassembled WGS sequence"/>
</dbReference>
<gene>
    <name evidence="1" type="ORF">J2750_002270</name>
</gene>
<evidence type="ECO:0000313" key="2">
    <source>
        <dbReference type="Proteomes" id="UP001185015"/>
    </source>
</evidence>